<keyword evidence="3" id="KW-1185">Reference proteome</keyword>
<evidence type="ECO:0000313" key="2">
    <source>
        <dbReference type="EMBL" id="AOO83029.1"/>
    </source>
</evidence>
<name>A0A1D7U6M2_9HYPH</name>
<evidence type="ECO:0000256" key="1">
    <source>
        <dbReference type="SAM" id="Phobius"/>
    </source>
</evidence>
<reference evidence="2 3" key="1">
    <citation type="journal article" date="2015" name="Antonie Van Leeuwenhoek">
        <title>Bosea vaviloviae sp. nov., a new species of slow-growing rhizobia isolated from nodules of the relict species Vavilovia formosa (Stev.) Fed.</title>
        <authorList>
            <person name="Safronova V.I."/>
            <person name="Kuznetsova I.G."/>
            <person name="Sazanova A.L."/>
            <person name="Kimeklis A.K."/>
            <person name="Belimov A.A."/>
            <person name="Andronov E.E."/>
            <person name="Pinaev A.G."/>
            <person name="Chizhevskaya E.P."/>
            <person name="Pukhaev A.R."/>
            <person name="Popov K.P."/>
            <person name="Willems A."/>
            <person name="Tikhonovich I.A."/>
        </authorList>
    </citation>
    <scope>NUCLEOTIDE SEQUENCE [LARGE SCALE GENOMIC DNA]</scope>
    <source>
        <strain evidence="2 3">Vaf18</strain>
    </source>
</reference>
<evidence type="ECO:0000313" key="3">
    <source>
        <dbReference type="Proteomes" id="UP000094969"/>
    </source>
</evidence>
<proteinExistence type="predicted"/>
<dbReference type="KEGG" id="bvv:BHK69_23610"/>
<sequence>MDEGQMIRVNLHEQLGGRPQRGPRWMTWLAMAASLVVGVTLFLLAASLALILIPVVMIVGAVAAWRLRSRLKAAGFGRPDPFAAQRRPAERVDVIDAEYRIIEPGEPPRR</sequence>
<accession>A0A1D7U6M2</accession>
<keyword evidence="1" id="KW-0472">Membrane</keyword>
<protein>
    <submittedName>
        <fullName evidence="2">Uncharacterized protein</fullName>
    </submittedName>
</protein>
<keyword evidence="1" id="KW-1133">Transmembrane helix</keyword>
<dbReference type="EMBL" id="CP017147">
    <property type="protein sequence ID" value="AOO83029.1"/>
    <property type="molecule type" value="Genomic_DNA"/>
</dbReference>
<keyword evidence="1" id="KW-0812">Transmembrane</keyword>
<organism evidence="2 3">
    <name type="scientific">Bosea vaviloviae</name>
    <dbReference type="NCBI Taxonomy" id="1526658"/>
    <lineage>
        <taxon>Bacteria</taxon>
        <taxon>Pseudomonadati</taxon>
        <taxon>Pseudomonadota</taxon>
        <taxon>Alphaproteobacteria</taxon>
        <taxon>Hyphomicrobiales</taxon>
        <taxon>Boseaceae</taxon>
        <taxon>Bosea</taxon>
    </lineage>
</organism>
<dbReference type="AlphaFoldDB" id="A0A1D7U6M2"/>
<feature type="transmembrane region" description="Helical" evidence="1">
    <location>
        <begin position="49"/>
        <end position="67"/>
    </location>
</feature>
<gene>
    <name evidence="2" type="ORF">BHK69_23610</name>
</gene>
<feature type="transmembrane region" description="Helical" evidence="1">
    <location>
        <begin position="25"/>
        <end position="43"/>
    </location>
</feature>
<dbReference type="Proteomes" id="UP000094969">
    <property type="component" value="Chromosome"/>
</dbReference>